<evidence type="ECO:0000256" key="7">
    <source>
        <dbReference type="HAMAP-Rule" id="MF_00473"/>
    </source>
</evidence>
<dbReference type="Pfam" id="PF00342">
    <property type="entry name" value="PGI"/>
    <property type="match status" value="1"/>
</dbReference>
<dbReference type="RefSeq" id="WP_380857391.1">
    <property type="nucleotide sequence ID" value="NZ_JBHRXV010000003.1"/>
</dbReference>
<protein>
    <recommendedName>
        <fullName evidence="7">Glucose-6-phosphate isomerase</fullName>
        <shortName evidence="7">GPI</shortName>
        <ecNumber evidence="7">5.3.1.9</ecNumber>
    </recommendedName>
    <alternativeName>
        <fullName evidence="7">Phosphoglucose isomerase</fullName>
        <shortName evidence="7">PGI</shortName>
    </alternativeName>
    <alternativeName>
        <fullName evidence="7">Phosphohexose isomerase</fullName>
        <shortName evidence="7">PHI</shortName>
    </alternativeName>
</protein>
<evidence type="ECO:0000256" key="1">
    <source>
        <dbReference type="ARBA" id="ARBA00004926"/>
    </source>
</evidence>
<evidence type="ECO:0000256" key="2">
    <source>
        <dbReference type="ARBA" id="ARBA00006604"/>
    </source>
</evidence>
<evidence type="ECO:0000256" key="6">
    <source>
        <dbReference type="ARBA" id="ARBA00029321"/>
    </source>
</evidence>
<dbReference type="InterPro" id="IPR035482">
    <property type="entry name" value="SIS_PGI_2"/>
</dbReference>
<evidence type="ECO:0000313" key="10">
    <source>
        <dbReference type="Proteomes" id="UP001595615"/>
    </source>
</evidence>
<keyword evidence="3 7" id="KW-0312">Gluconeogenesis</keyword>
<evidence type="ECO:0000256" key="3">
    <source>
        <dbReference type="ARBA" id="ARBA00022432"/>
    </source>
</evidence>
<accession>A0ABV7X920</accession>
<reference evidence="10" key="1">
    <citation type="journal article" date="2019" name="Int. J. Syst. Evol. Microbiol.">
        <title>The Global Catalogue of Microorganisms (GCM) 10K type strain sequencing project: providing services to taxonomists for standard genome sequencing and annotation.</title>
        <authorList>
            <consortium name="The Broad Institute Genomics Platform"/>
            <consortium name="The Broad Institute Genome Sequencing Center for Infectious Disease"/>
            <person name="Wu L."/>
            <person name="Ma J."/>
        </authorList>
    </citation>
    <scope>NUCLEOTIDE SEQUENCE [LARGE SCALE GENOMIC DNA]</scope>
    <source>
        <strain evidence="10">KCTC 42644</strain>
    </source>
</reference>
<dbReference type="GO" id="GO:0004347">
    <property type="term" value="F:glucose-6-phosphate isomerase activity"/>
    <property type="evidence" value="ECO:0007669"/>
    <property type="project" value="UniProtKB-EC"/>
</dbReference>
<dbReference type="InterPro" id="IPR018189">
    <property type="entry name" value="Phosphoglucose_isomerase_CS"/>
</dbReference>
<dbReference type="EMBL" id="JBHRXV010000003">
    <property type="protein sequence ID" value="MFC3711789.1"/>
    <property type="molecule type" value="Genomic_DNA"/>
</dbReference>
<dbReference type="SUPFAM" id="SSF53697">
    <property type="entry name" value="SIS domain"/>
    <property type="match status" value="1"/>
</dbReference>
<organism evidence="9 10">
    <name type="scientific">Sphingoaurantiacus capsulatus</name>
    <dbReference type="NCBI Taxonomy" id="1771310"/>
    <lineage>
        <taxon>Bacteria</taxon>
        <taxon>Pseudomonadati</taxon>
        <taxon>Pseudomonadota</taxon>
        <taxon>Alphaproteobacteria</taxon>
        <taxon>Sphingomonadales</taxon>
        <taxon>Sphingosinicellaceae</taxon>
        <taxon>Sphingoaurantiacus</taxon>
    </lineage>
</organism>
<dbReference type="PROSITE" id="PS51463">
    <property type="entry name" value="P_GLUCOSE_ISOMERASE_3"/>
    <property type="match status" value="1"/>
</dbReference>
<keyword evidence="4 7" id="KW-0324">Glycolysis</keyword>
<dbReference type="PRINTS" id="PR00662">
    <property type="entry name" value="G6PISOMERASE"/>
</dbReference>
<comment type="pathway">
    <text evidence="1 7 8">Carbohydrate degradation; glycolysis; D-glyceraldehyde 3-phosphate and glycerone phosphate from D-glucose: step 2/4.</text>
</comment>
<sequence>MDSRLPQTPEWQALAAHAAETRNTHILSMFDAEQDRLANLSIDLAGLHFDFSKLRADAKAVELLGALASAANLAGWRAKLLAGGVVNPSEGRAATHAAERSANADHGKMRDLVEAVRGGRHGDIRYVLHIGIGGSALGPALLLDALGRKGDGPEVAVVANIDGVALEEACARFDPAHTLIVLVSKTFTTIETMTNAAGALDWLRAGGVANPVSRCIAVTAAPVKAEAFGIADDRILPFAETVGGRYSLWSAVGVPFALRNGWDAFAALLAGASAMDEHFAEAPFAGNAPALAAALDIWHATLLGAETRAVFGYDERLRLLPSYLQQLEMESNGKRVTRDGAPVGYPTGAITWGGVGTDAQHAVFQLVHQGTHLIPVEFLAVIEPGHARGGTHHRQLLANCFAQGAALLKGRTHEEALAKSGGDAALAEAKTFPGNRPSSTILLDQLDPRTLGALLAFYEHRTFAAAVLLGTNPFDQWGVELGKEMAKALEAGDTGAFDPSTADLLRRAFG</sequence>
<dbReference type="InterPro" id="IPR046348">
    <property type="entry name" value="SIS_dom_sf"/>
</dbReference>
<dbReference type="CDD" id="cd05015">
    <property type="entry name" value="SIS_PGI_1"/>
    <property type="match status" value="1"/>
</dbReference>
<dbReference type="Gene3D" id="1.10.1390.10">
    <property type="match status" value="1"/>
</dbReference>
<gene>
    <name evidence="7 9" type="primary">pgi</name>
    <name evidence="9" type="ORF">ACFOMD_04355</name>
</gene>
<dbReference type="PROSITE" id="PS00765">
    <property type="entry name" value="P_GLUCOSE_ISOMERASE_1"/>
    <property type="match status" value="1"/>
</dbReference>
<keyword evidence="10" id="KW-1185">Reference proteome</keyword>
<keyword evidence="5 7" id="KW-0413">Isomerase</keyword>
<evidence type="ECO:0000256" key="5">
    <source>
        <dbReference type="ARBA" id="ARBA00023235"/>
    </source>
</evidence>
<comment type="catalytic activity">
    <reaction evidence="6 7 8">
        <text>alpha-D-glucose 6-phosphate = beta-D-fructose 6-phosphate</text>
        <dbReference type="Rhea" id="RHEA:11816"/>
        <dbReference type="ChEBI" id="CHEBI:57634"/>
        <dbReference type="ChEBI" id="CHEBI:58225"/>
        <dbReference type="EC" id="5.3.1.9"/>
    </reaction>
</comment>
<dbReference type="Gene3D" id="3.40.50.10490">
    <property type="entry name" value="Glucose-6-phosphate isomerase like protein, domain 1"/>
    <property type="match status" value="2"/>
</dbReference>
<evidence type="ECO:0000256" key="8">
    <source>
        <dbReference type="RuleBase" id="RU000612"/>
    </source>
</evidence>
<comment type="subcellular location">
    <subcellularLocation>
        <location evidence="7">Cytoplasm</location>
    </subcellularLocation>
</comment>
<dbReference type="Proteomes" id="UP001595615">
    <property type="component" value="Unassembled WGS sequence"/>
</dbReference>
<feature type="active site" evidence="7">
    <location>
        <position position="483"/>
    </location>
</feature>
<dbReference type="InterPro" id="IPR023096">
    <property type="entry name" value="G6P_Isomerase_C"/>
</dbReference>
<dbReference type="CDD" id="cd05016">
    <property type="entry name" value="SIS_PGI_2"/>
    <property type="match status" value="1"/>
</dbReference>
<comment type="pathway">
    <text evidence="7">Carbohydrate biosynthesis; gluconeogenesis.</text>
</comment>
<dbReference type="NCBIfam" id="NF001211">
    <property type="entry name" value="PRK00179.1"/>
    <property type="match status" value="1"/>
</dbReference>
<comment type="function">
    <text evidence="7">Catalyzes the reversible isomerization of glucose-6-phosphate to fructose-6-phosphate.</text>
</comment>
<comment type="similarity">
    <text evidence="2 7 8">Belongs to the GPI family.</text>
</comment>
<evidence type="ECO:0000256" key="4">
    <source>
        <dbReference type="ARBA" id="ARBA00023152"/>
    </source>
</evidence>
<dbReference type="PANTHER" id="PTHR11469:SF1">
    <property type="entry name" value="GLUCOSE-6-PHOSPHATE ISOMERASE"/>
    <property type="match status" value="1"/>
</dbReference>
<evidence type="ECO:0000313" key="9">
    <source>
        <dbReference type="EMBL" id="MFC3711789.1"/>
    </source>
</evidence>
<name>A0ABV7X920_9SPHN</name>
<keyword evidence="7" id="KW-0963">Cytoplasm</keyword>
<feature type="active site" evidence="7">
    <location>
        <position position="361"/>
    </location>
</feature>
<comment type="caution">
    <text evidence="9">The sequence shown here is derived from an EMBL/GenBank/DDBJ whole genome shotgun (WGS) entry which is preliminary data.</text>
</comment>
<dbReference type="PANTHER" id="PTHR11469">
    <property type="entry name" value="GLUCOSE-6-PHOSPHATE ISOMERASE"/>
    <property type="match status" value="1"/>
</dbReference>
<proteinExistence type="inferred from homology"/>
<dbReference type="EC" id="5.3.1.9" evidence="7"/>
<dbReference type="PROSITE" id="PS00174">
    <property type="entry name" value="P_GLUCOSE_ISOMERASE_2"/>
    <property type="match status" value="1"/>
</dbReference>
<dbReference type="HAMAP" id="MF_00473">
    <property type="entry name" value="G6P_isomerase"/>
    <property type="match status" value="1"/>
</dbReference>
<feature type="active site" description="Proton donor" evidence="7">
    <location>
        <position position="330"/>
    </location>
</feature>
<dbReference type="InterPro" id="IPR035476">
    <property type="entry name" value="SIS_PGI_1"/>
</dbReference>
<dbReference type="InterPro" id="IPR001672">
    <property type="entry name" value="G6P_Isomerase"/>
</dbReference>